<evidence type="ECO:0000313" key="2">
    <source>
        <dbReference type="EMBL" id="AWR93516.1"/>
    </source>
</evidence>
<dbReference type="AlphaFoldDB" id="A0A2U9IBW4"/>
<dbReference type="GeneID" id="36830830"/>
<sequence>MNIELVRKGLLYVGIGLVLLSVIVGDMFLNGNMTASNLVLNRNQFSTTFTFSEPVAVEVHSEANVNIKGGNVYTVGNNYIAIPTSTELLLSIKNSTSSFISINIFKLPSYIYMIFSLILTGVMLIIISIIIIIYIKFKNF</sequence>
<keyword evidence="1" id="KW-0472">Membrane</keyword>
<organism evidence="2 3">
    <name type="scientific">Acidianus brierleyi</name>
    <dbReference type="NCBI Taxonomy" id="41673"/>
    <lineage>
        <taxon>Archaea</taxon>
        <taxon>Thermoproteota</taxon>
        <taxon>Thermoprotei</taxon>
        <taxon>Sulfolobales</taxon>
        <taxon>Sulfolobaceae</taxon>
        <taxon>Acidianus</taxon>
    </lineage>
</organism>
<proteinExistence type="predicted"/>
<dbReference type="Proteomes" id="UP000248044">
    <property type="component" value="Chromosome"/>
</dbReference>
<keyword evidence="3" id="KW-1185">Reference proteome</keyword>
<protein>
    <submittedName>
        <fullName evidence="2">Uncharacterized protein</fullName>
    </submittedName>
</protein>
<evidence type="ECO:0000313" key="3">
    <source>
        <dbReference type="Proteomes" id="UP000248044"/>
    </source>
</evidence>
<keyword evidence="1" id="KW-1133">Transmembrane helix</keyword>
<feature type="transmembrane region" description="Helical" evidence="1">
    <location>
        <begin position="9"/>
        <end position="29"/>
    </location>
</feature>
<accession>A0A2U9IBW4</accession>
<name>A0A2U9IBW4_9CREN</name>
<reference evidence="2 3" key="1">
    <citation type="submission" date="2018-05" db="EMBL/GenBank/DDBJ databases">
        <title>Complete Genome Sequences of Extremely Thermoacidophilic, Metal-Mobilizing Type-Strain Members of the Archaeal Family Sulfolobaceae: Acidianus brierleyi DSM-1651T, Acidianus sulfidivorans DSM-18786T, Metallosphaera hakonensis DSM-7519T, and Metallosphaera prunae DSM-10039T.</title>
        <authorList>
            <person name="Counts J.A."/>
            <person name="Kelly R.M."/>
        </authorList>
    </citation>
    <scope>NUCLEOTIDE SEQUENCE [LARGE SCALE GENOMIC DNA]</scope>
    <source>
        <strain evidence="2 3">DSM 1651</strain>
    </source>
</reference>
<feature type="transmembrane region" description="Helical" evidence="1">
    <location>
        <begin position="110"/>
        <end position="135"/>
    </location>
</feature>
<dbReference type="KEGG" id="abri:DFR85_01700"/>
<gene>
    <name evidence="2" type="ORF">DFR85_01700</name>
</gene>
<evidence type="ECO:0000256" key="1">
    <source>
        <dbReference type="SAM" id="Phobius"/>
    </source>
</evidence>
<dbReference type="RefSeq" id="WP_110269400.1">
    <property type="nucleotide sequence ID" value="NZ_CP029289.2"/>
</dbReference>
<dbReference type="EMBL" id="CP029289">
    <property type="protein sequence ID" value="AWR93516.1"/>
    <property type="molecule type" value="Genomic_DNA"/>
</dbReference>
<keyword evidence="1" id="KW-0812">Transmembrane</keyword>